<protein>
    <submittedName>
        <fullName evidence="1">Unnamed protein product</fullName>
    </submittedName>
</protein>
<organism evidence="1 2">
    <name type="scientific">Phytophthora lilii</name>
    <dbReference type="NCBI Taxonomy" id="2077276"/>
    <lineage>
        <taxon>Eukaryota</taxon>
        <taxon>Sar</taxon>
        <taxon>Stramenopiles</taxon>
        <taxon>Oomycota</taxon>
        <taxon>Peronosporomycetes</taxon>
        <taxon>Peronosporales</taxon>
        <taxon>Peronosporaceae</taxon>
        <taxon>Phytophthora</taxon>
    </lineage>
</organism>
<keyword evidence="2" id="KW-1185">Reference proteome</keyword>
<dbReference type="EMBL" id="BSXW01002703">
    <property type="protein sequence ID" value="GMF43535.1"/>
    <property type="molecule type" value="Genomic_DNA"/>
</dbReference>
<dbReference type="Proteomes" id="UP001165083">
    <property type="component" value="Unassembled WGS sequence"/>
</dbReference>
<proteinExistence type="predicted"/>
<comment type="caution">
    <text evidence="1">The sequence shown here is derived from an EMBL/GenBank/DDBJ whole genome shotgun (WGS) entry which is preliminary data.</text>
</comment>
<dbReference type="AlphaFoldDB" id="A0A9W7CUD1"/>
<accession>A0A9W7CUD1</accession>
<sequence length="85" mass="9325">MLKAVAPKAPRRRFFHFQSSAPASAGAQILRVDGEGRDVAWRPIALKKVTVSFTAWSRDVEVTGHANSWLKPAHTAWRIGVGSKS</sequence>
<evidence type="ECO:0000313" key="2">
    <source>
        <dbReference type="Proteomes" id="UP001165083"/>
    </source>
</evidence>
<gene>
    <name evidence="1" type="ORF">Plil01_001689200</name>
</gene>
<evidence type="ECO:0000313" key="1">
    <source>
        <dbReference type="EMBL" id="GMF43535.1"/>
    </source>
</evidence>
<reference evidence="1" key="1">
    <citation type="submission" date="2023-04" db="EMBL/GenBank/DDBJ databases">
        <title>Phytophthora lilii NBRC 32176.</title>
        <authorList>
            <person name="Ichikawa N."/>
            <person name="Sato H."/>
            <person name="Tonouchi N."/>
        </authorList>
    </citation>
    <scope>NUCLEOTIDE SEQUENCE</scope>
    <source>
        <strain evidence="1">NBRC 32176</strain>
    </source>
</reference>
<name>A0A9W7CUD1_9STRA</name>